<gene>
    <name evidence="1" type="ORF">DILT_LOCUS5469</name>
</gene>
<dbReference type="OrthoDB" id="427096at2759"/>
<evidence type="ECO:0000313" key="2">
    <source>
        <dbReference type="Proteomes" id="UP000281553"/>
    </source>
</evidence>
<accession>A0A3P7LIB6</accession>
<proteinExistence type="predicted"/>
<sequence>MVKFSIFLTSNPNSTIPSVYGAFEAFKQPECQIGDDIRRQMMLQDNRKWLPSNFKQKRKLIAWVVSNMNAENRRKLIAARLRRWVPMKEFELPAYAIDIT</sequence>
<keyword evidence="2" id="KW-1185">Reference proteome</keyword>
<name>A0A3P7LIB6_DIBLA</name>
<dbReference type="SUPFAM" id="SSF53756">
    <property type="entry name" value="UDP-Glycosyltransferase/glycogen phosphorylase"/>
    <property type="match status" value="1"/>
</dbReference>
<evidence type="ECO:0000313" key="1">
    <source>
        <dbReference type="EMBL" id="VDN09638.1"/>
    </source>
</evidence>
<protein>
    <submittedName>
        <fullName evidence="1">Uncharacterized protein</fullName>
    </submittedName>
</protein>
<dbReference type="AlphaFoldDB" id="A0A3P7LIB6"/>
<reference evidence="1 2" key="1">
    <citation type="submission" date="2018-11" db="EMBL/GenBank/DDBJ databases">
        <authorList>
            <consortium name="Pathogen Informatics"/>
        </authorList>
    </citation>
    <scope>NUCLEOTIDE SEQUENCE [LARGE SCALE GENOMIC DNA]</scope>
</reference>
<dbReference type="EMBL" id="UYRU01047463">
    <property type="protein sequence ID" value="VDN09638.1"/>
    <property type="molecule type" value="Genomic_DNA"/>
</dbReference>
<dbReference type="Proteomes" id="UP000281553">
    <property type="component" value="Unassembled WGS sequence"/>
</dbReference>
<organism evidence="1 2">
    <name type="scientific">Dibothriocephalus latus</name>
    <name type="common">Fish tapeworm</name>
    <name type="synonym">Diphyllobothrium latum</name>
    <dbReference type="NCBI Taxonomy" id="60516"/>
    <lineage>
        <taxon>Eukaryota</taxon>
        <taxon>Metazoa</taxon>
        <taxon>Spiralia</taxon>
        <taxon>Lophotrochozoa</taxon>
        <taxon>Platyhelminthes</taxon>
        <taxon>Cestoda</taxon>
        <taxon>Eucestoda</taxon>
        <taxon>Diphyllobothriidea</taxon>
        <taxon>Diphyllobothriidae</taxon>
        <taxon>Dibothriocephalus</taxon>
    </lineage>
</organism>